<protein>
    <submittedName>
        <fullName evidence="2">Uncharacterized protein</fullName>
    </submittedName>
</protein>
<organism evidence="1 2">
    <name type="scientific">Romanomermis culicivorax</name>
    <name type="common">Nematode worm</name>
    <dbReference type="NCBI Taxonomy" id="13658"/>
    <lineage>
        <taxon>Eukaryota</taxon>
        <taxon>Metazoa</taxon>
        <taxon>Ecdysozoa</taxon>
        <taxon>Nematoda</taxon>
        <taxon>Enoplea</taxon>
        <taxon>Dorylaimia</taxon>
        <taxon>Mermithida</taxon>
        <taxon>Mermithoidea</taxon>
        <taxon>Mermithidae</taxon>
        <taxon>Romanomermis</taxon>
    </lineage>
</organism>
<reference evidence="2" key="1">
    <citation type="submission" date="2022-11" db="UniProtKB">
        <authorList>
            <consortium name="WormBaseParasite"/>
        </authorList>
    </citation>
    <scope>IDENTIFICATION</scope>
</reference>
<evidence type="ECO:0000313" key="2">
    <source>
        <dbReference type="WBParaSite" id="nRc.2.0.1.t36043-RA"/>
    </source>
</evidence>
<dbReference type="Proteomes" id="UP000887565">
    <property type="component" value="Unplaced"/>
</dbReference>
<proteinExistence type="predicted"/>
<keyword evidence="1" id="KW-1185">Reference proteome</keyword>
<evidence type="ECO:0000313" key="1">
    <source>
        <dbReference type="Proteomes" id="UP000887565"/>
    </source>
</evidence>
<name>A0A915KB89_ROMCU</name>
<dbReference type="AlphaFoldDB" id="A0A915KB89"/>
<dbReference type="WBParaSite" id="nRc.2.0.1.t36043-RA">
    <property type="protein sequence ID" value="nRc.2.0.1.t36043-RA"/>
    <property type="gene ID" value="nRc.2.0.1.g36043"/>
</dbReference>
<accession>A0A915KB89</accession>
<sequence length="61" mass="7152">MVKVQKFLADKKARTNKTPESHLFFNYNQDIASDQASNHKNLQLKIQEIFFEKAKILQSNN</sequence>